<accession>A0A6A0ABB4</accession>
<comment type="caution">
    <text evidence="1">The sequence shown here is derived from an EMBL/GenBank/DDBJ whole genome shotgun (WGS) entry which is preliminary data.</text>
</comment>
<gene>
    <name evidence="1" type="ORF">HaLaN_28930</name>
</gene>
<feature type="non-terminal residue" evidence="1">
    <location>
        <position position="79"/>
    </location>
</feature>
<dbReference type="EMBL" id="BLLF01004724">
    <property type="protein sequence ID" value="GFH30139.1"/>
    <property type="molecule type" value="Genomic_DNA"/>
</dbReference>
<name>A0A6A0ABB4_HAELA</name>
<feature type="non-terminal residue" evidence="1">
    <location>
        <position position="1"/>
    </location>
</feature>
<sequence>NNDSTHAVKQLPRRLPATYTALHPCRPACLTASSSLAHPSTVLHDLAGALQTLEKLVVKPDNRAAAITMLGKTLDINKD</sequence>
<organism evidence="1 2">
    <name type="scientific">Haematococcus lacustris</name>
    <name type="common">Green alga</name>
    <name type="synonym">Haematococcus pluvialis</name>
    <dbReference type="NCBI Taxonomy" id="44745"/>
    <lineage>
        <taxon>Eukaryota</taxon>
        <taxon>Viridiplantae</taxon>
        <taxon>Chlorophyta</taxon>
        <taxon>core chlorophytes</taxon>
        <taxon>Chlorophyceae</taxon>
        <taxon>CS clade</taxon>
        <taxon>Chlamydomonadales</taxon>
        <taxon>Haematococcaceae</taxon>
        <taxon>Haematococcus</taxon>
    </lineage>
</organism>
<protein>
    <submittedName>
        <fullName evidence="1">Uncharacterized protein</fullName>
    </submittedName>
</protein>
<keyword evidence="2" id="KW-1185">Reference proteome</keyword>
<proteinExistence type="predicted"/>
<dbReference type="Proteomes" id="UP000485058">
    <property type="component" value="Unassembled WGS sequence"/>
</dbReference>
<evidence type="ECO:0000313" key="2">
    <source>
        <dbReference type="Proteomes" id="UP000485058"/>
    </source>
</evidence>
<dbReference type="AlphaFoldDB" id="A0A6A0ABB4"/>
<reference evidence="1 2" key="1">
    <citation type="submission" date="2020-02" db="EMBL/GenBank/DDBJ databases">
        <title>Draft genome sequence of Haematococcus lacustris strain NIES-144.</title>
        <authorList>
            <person name="Morimoto D."/>
            <person name="Nakagawa S."/>
            <person name="Yoshida T."/>
            <person name="Sawayama S."/>
        </authorList>
    </citation>
    <scope>NUCLEOTIDE SEQUENCE [LARGE SCALE GENOMIC DNA]</scope>
    <source>
        <strain evidence="1 2">NIES-144</strain>
    </source>
</reference>
<evidence type="ECO:0000313" key="1">
    <source>
        <dbReference type="EMBL" id="GFH30139.1"/>
    </source>
</evidence>